<dbReference type="PANTHER" id="PTHR32063:SF9">
    <property type="entry name" value="SIMILAR TO MULTIDRUG RESISTANCE PROTEIN MEXB"/>
    <property type="match status" value="1"/>
</dbReference>
<dbReference type="GO" id="GO:0042910">
    <property type="term" value="F:xenobiotic transmembrane transporter activity"/>
    <property type="evidence" value="ECO:0007669"/>
    <property type="project" value="TreeGrafter"/>
</dbReference>
<feature type="transmembrane region" description="Helical" evidence="9">
    <location>
        <begin position="469"/>
        <end position="496"/>
    </location>
</feature>
<dbReference type="OrthoDB" id="9758234at2"/>
<dbReference type="NCBIfam" id="TIGR00915">
    <property type="entry name" value="2A0602"/>
    <property type="match status" value="1"/>
</dbReference>
<feature type="transmembrane region" description="Helical" evidence="9">
    <location>
        <begin position="896"/>
        <end position="920"/>
    </location>
</feature>
<dbReference type="PANTHER" id="PTHR32063">
    <property type="match status" value="1"/>
</dbReference>
<dbReference type="GO" id="GO:0009636">
    <property type="term" value="P:response to toxic substance"/>
    <property type="evidence" value="ECO:0007669"/>
    <property type="project" value="UniProtKB-ARBA"/>
</dbReference>
<keyword evidence="8 9" id="KW-0472">Membrane</keyword>
<evidence type="ECO:0000256" key="5">
    <source>
        <dbReference type="ARBA" id="ARBA00022519"/>
    </source>
</evidence>
<evidence type="ECO:0000256" key="2">
    <source>
        <dbReference type="ARBA" id="ARBA00010942"/>
    </source>
</evidence>
<dbReference type="EMBL" id="CP017141">
    <property type="protein sequence ID" value="AOM78991.1"/>
    <property type="molecule type" value="Genomic_DNA"/>
</dbReference>
<feature type="transmembrane region" description="Helical" evidence="9">
    <location>
        <begin position="341"/>
        <end position="358"/>
    </location>
</feature>
<dbReference type="FunFam" id="1.20.1640.10:FF:000001">
    <property type="entry name" value="Efflux pump membrane transporter"/>
    <property type="match status" value="1"/>
</dbReference>
<feature type="transmembrane region" description="Helical" evidence="9">
    <location>
        <begin position="972"/>
        <end position="991"/>
    </location>
</feature>
<dbReference type="AlphaFoldDB" id="A0A1D7QJY8"/>
<dbReference type="GO" id="GO:0005886">
    <property type="term" value="C:plasma membrane"/>
    <property type="evidence" value="ECO:0007669"/>
    <property type="project" value="UniProtKB-SubCell"/>
</dbReference>
<keyword evidence="5" id="KW-0997">Cell inner membrane</keyword>
<protein>
    <submittedName>
        <fullName evidence="10">Multidrug transporter AcrB</fullName>
    </submittedName>
</protein>
<feature type="transmembrane region" description="Helical" evidence="9">
    <location>
        <begin position="926"/>
        <end position="951"/>
    </location>
</feature>
<name>A0A1D7QJY8_9SPHI</name>
<dbReference type="Gene3D" id="3.30.2090.10">
    <property type="entry name" value="Multidrug efflux transporter AcrB TolC docking domain, DN and DC subdomains"/>
    <property type="match status" value="2"/>
</dbReference>
<dbReference type="Gene3D" id="3.30.70.1440">
    <property type="entry name" value="Multidrug efflux transporter AcrB pore domain"/>
    <property type="match status" value="1"/>
</dbReference>
<organism evidence="10 11">
    <name type="scientific">Pedobacter steynii</name>
    <dbReference type="NCBI Taxonomy" id="430522"/>
    <lineage>
        <taxon>Bacteria</taxon>
        <taxon>Pseudomonadati</taxon>
        <taxon>Bacteroidota</taxon>
        <taxon>Sphingobacteriia</taxon>
        <taxon>Sphingobacteriales</taxon>
        <taxon>Sphingobacteriaceae</taxon>
        <taxon>Pedobacter</taxon>
    </lineage>
</organism>
<keyword evidence="3" id="KW-0813">Transport</keyword>
<feature type="transmembrane region" description="Helical" evidence="9">
    <location>
        <begin position="871"/>
        <end position="889"/>
    </location>
</feature>
<feature type="transmembrane region" description="Helical" evidence="9">
    <location>
        <begin position="391"/>
        <end position="416"/>
    </location>
</feature>
<feature type="transmembrane region" description="Helical" evidence="9">
    <location>
        <begin position="541"/>
        <end position="558"/>
    </location>
</feature>
<dbReference type="Gene3D" id="3.30.70.1430">
    <property type="entry name" value="Multidrug efflux transporter AcrB pore domain"/>
    <property type="match status" value="2"/>
</dbReference>
<keyword evidence="7 9" id="KW-1133">Transmembrane helix</keyword>
<keyword evidence="4" id="KW-1003">Cell membrane</keyword>
<comment type="subcellular location">
    <subcellularLocation>
        <location evidence="1">Cell inner membrane</location>
        <topology evidence="1">Multi-pass membrane protein</topology>
    </subcellularLocation>
</comment>
<evidence type="ECO:0000256" key="9">
    <source>
        <dbReference type="SAM" id="Phobius"/>
    </source>
</evidence>
<dbReference type="SUPFAM" id="SSF82866">
    <property type="entry name" value="Multidrug efflux transporter AcrB transmembrane domain"/>
    <property type="match status" value="2"/>
</dbReference>
<evidence type="ECO:0000313" key="10">
    <source>
        <dbReference type="EMBL" id="AOM78991.1"/>
    </source>
</evidence>
<feature type="transmembrane region" description="Helical" evidence="9">
    <location>
        <begin position="437"/>
        <end position="457"/>
    </location>
</feature>
<dbReference type="InterPro" id="IPR027463">
    <property type="entry name" value="AcrB_DN_DC_subdom"/>
</dbReference>
<evidence type="ECO:0000256" key="8">
    <source>
        <dbReference type="ARBA" id="ARBA00023136"/>
    </source>
</evidence>
<reference evidence="10 11" key="1">
    <citation type="submission" date="2016-08" db="EMBL/GenBank/DDBJ databases">
        <authorList>
            <person name="Seilhamer J.J."/>
        </authorList>
    </citation>
    <scope>NUCLEOTIDE SEQUENCE [LARGE SCALE GENOMIC DNA]</scope>
    <source>
        <strain evidence="10 11">DX4</strain>
    </source>
</reference>
<gene>
    <name evidence="10" type="ORF">BFS30_18545</name>
</gene>
<evidence type="ECO:0000256" key="6">
    <source>
        <dbReference type="ARBA" id="ARBA00022692"/>
    </source>
</evidence>
<sequence>MLQSIIRRPVLATVISILLVLLGIVGLTRLPITQFPDIAPPTVMVSGSYPGGNSEAVVRSVITPLEESINGVENMDYMKSSASNDGSFSISIVFKQGTNPDQAAVNVQNRVSQINSQMPAEVLLAGISTSKQQNSNVMYFNIYSEDRAKYDEKFLQNYTKINLVPELKRIQGVGQVQIFGSKDYSMRVWLNPQKMSANNLTPSEVTAAINDQSLETAPGKFGEESKEAIEYVVKYKGKLNLPEQYENLIIKSNPDGGVLRLKDVARIEFGAASYSSDSKMDGKDAVTLGILQASGSNANEIEIQVRKALIRAEKEFPKGIKYDILQSTKERLDESISQVKTTLIEAFVLVFIVVFIFLQDFRSTLIPAIAVPVAIIGTFFFLQMIGFTVNVLTLFALVLAIGIVVDDAIVVVEAVHAKMEGTHMTAREATYSAMSEITGAIVSITLVMAAVFLPIGFMEGSSGIFYKQFAFTLAIAILISAVNALTLSPALCALFLKNNHAEKAGKKEGFSKRFFNAFNTSFNRMTDKYIGSLKFLIRFKWLSLAALALVTGLTFWMMNNTPKGFVPNEDDSFIIYSLTMPSGTGLDRTTKFIKRVDSTLRTFDAVKNVTSVSGFNIMSNASSPAYGLGFSKLKAPKERGEVQDMDGVINLINAKMATLKEGTVSVFRMPPVAGYGAIGGAEFVLQDRTGGSLEKFSGVANGIVGQLFGLDGIAVAFTTFKADYPQFELEVNDEKAKQLGVSVRELLNTIQVYYGGAQASDFNRFGKYYRVNVKADGMYRTDKESLNMVFVKNNQGKMVPASELVAVKRVYGPESVDRYNLFNSITVNAIAKPGVSNGKIMEQIETLLSERLPNGYSYEWNGLSREEKSSGSQTLFILSLSLLFVYFLLAAQYESYILPLAVMLSIPTGLLGVFVAIKIAGIDNNIYVQVGLIMLIGLLAKNAILIIEFALQRRKEGMDLIPAALEGSRLRLRPILMTSLAFVAGMIPLMIATGGSAMGNRSISTGAAGGMLAGVVLGLFIIPVLFVVFQSLQEKVTGKPVVETNDDVKSH</sequence>
<feature type="transmembrane region" description="Helical" evidence="9">
    <location>
        <begin position="1003"/>
        <end position="1029"/>
    </location>
</feature>
<keyword evidence="11" id="KW-1185">Reference proteome</keyword>
<dbReference type="GO" id="GO:0015562">
    <property type="term" value="F:efflux transmembrane transporter activity"/>
    <property type="evidence" value="ECO:0007669"/>
    <property type="project" value="InterPro"/>
</dbReference>
<dbReference type="Pfam" id="PF00873">
    <property type="entry name" value="ACR_tran"/>
    <property type="match status" value="1"/>
</dbReference>
<dbReference type="SUPFAM" id="SSF82714">
    <property type="entry name" value="Multidrug efflux transporter AcrB TolC docking domain, DN and DC subdomains"/>
    <property type="match status" value="2"/>
</dbReference>
<dbReference type="Proteomes" id="UP000094313">
    <property type="component" value="Chromosome"/>
</dbReference>
<dbReference type="KEGG" id="psty:BFS30_18545"/>
<dbReference type="SUPFAM" id="SSF82693">
    <property type="entry name" value="Multidrug efflux transporter AcrB pore domain, PN1, PN2, PC1 and PC2 subdomains"/>
    <property type="match status" value="4"/>
</dbReference>
<evidence type="ECO:0000256" key="4">
    <source>
        <dbReference type="ARBA" id="ARBA00022475"/>
    </source>
</evidence>
<dbReference type="RefSeq" id="WP_069380654.1">
    <property type="nucleotide sequence ID" value="NZ_CP017141.1"/>
</dbReference>
<comment type="similarity">
    <text evidence="2">Belongs to the resistance-nodulation-cell division (RND) (TC 2.A.6) family.</text>
</comment>
<keyword evidence="6 9" id="KW-0812">Transmembrane</keyword>
<proteinExistence type="inferred from homology"/>
<dbReference type="Gene3D" id="3.30.70.1320">
    <property type="entry name" value="Multidrug efflux transporter AcrB pore domain like"/>
    <property type="match status" value="1"/>
</dbReference>
<evidence type="ECO:0000256" key="1">
    <source>
        <dbReference type="ARBA" id="ARBA00004429"/>
    </source>
</evidence>
<dbReference type="InterPro" id="IPR004764">
    <property type="entry name" value="MdtF-like"/>
</dbReference>
<dbReference type="Gene3D" id="1.20.1640.10">
    <property type="entry name" value="Multidrug efflux transporter AcrB transmembrane domain"/>
    <property type="match status" value="2"/>
</dbReference>
<dbReference type="InterPro" id="IPR001036">
    <property type="entry name" value="Acrflvin-R"/>
</dbReference>
<evidence type="ECO:0000313" key="11">
    <source>
        <dbReference type="Proteomes" id="UP000094313"/>
    </source>
</evidence>
<feature type="transmembrane region" description="Helical" evidence="9">
    <location>
        <begin position="365"/>
        <end position="385"/>
    </location>
</feature>
<accession>A0A1D7QJY8</accession>
<evidence type="ECO:0000256" key="7">
    <source>
        <dbReference type="ARBA" id="ARBA00022989"/>
    </source>
</evidence>
<evidence type="ECO:0000256" key="3">
    <source>
        <dbReference type="ARBA" id="ARBA00022448"/>
    </source>
</evidence>
<dbReference type="PRINTS" id="PR00702">
    <property type="entry name" value="ACRIFLAVINRP"/>
</dbReference>